<dbReference type="InterPro" id="IPR036875">
    <property type="entry name" value="Znf_CCHC_sf"/>
</dbReference>
<name>A0A0C2MWH8_THEKT</name>
<keyword evidence="1" id="KW-0479">Metal-binding</keyword>
<dbReference type="AlphaFoldDB" id="A0A0C2MWH8"/>
<sequence length="123" mass="14323">MPEEERTDMLKDIFIDGLHNNEIKRQLMISPFESMESTLVLARRLLSADQSCESQRYGSSVDQINIVRDGGAEKNKNIEKVVDDILSQKLKDMKFKSGRTIRCFKCNKLGHISRYCRFTHYSF</sequence>
<evidence type="ECO:0000313" key="4">
    <source>
        <dbReference type="Proteomes" id="UP000031668"/>
    </source>
</evidence>
<dbReference type="SUPFAM" id="SSF57756">
    <property type="entry name" value="Retrovirus zinc finger-like domains"/>
    <property type="match status" value="1"/>
</dbReference>
<accession>A0A0C2MWH8</accession>
<dbReference type="GO" id="GO:0003676">
    <property type="term" value="F:nucleic acid binding"/>
    <property type="evidence" value="ECO:0007669"/>
    <property type="project" value="InterPro"/>
</dbReference>
<dbReference type="Proteomes" id="UP000031668">
    <property type="component" value="Unassembled WGS sequence"/>
</dbReference>
<feature type="domain" description="CCHC-type" evidence="2">
    <location>
        <begin position="102"/>
        <end position="117"/>
    </location>
</feature>
<evidence type="ECO:0000256" key="1">
    <source>
        <dbReference type="PROSITE-ProRule" id="PRU00047"/>
    </source>
</evidence>
<gene>
    <name evidence="3" type="ORF">RF11_11483</name>
</gene>
<evidence type="ECO:0000313" key="3">
    <source>
        <dbReference type="EMBL" id="KII71681.1"/>
    </source>
</evidence>
<dbReference type="OrthoDB" id="7920740at2759"/>
<organism evidence="3 4">
    <name type="scientific">Thelohanellus kitauei</name>
    <name type="common">Myxosporean</name>
    <dbReference type="NCBI Taxonomy" id="669202"/>
    <lineage>
        <taxon>Eukaryota</taxon>
        <taxon>Metazoa</taxon>
        <taxon>Cnidaria</taxon>
        <taxon>Myxozoa</taxon>
        <taxon>Myxosporea</taxon>
        <taxon>Bivalvulida</taxon>
        <taxon>Platysporina</taxon>
        <taxon>Myxobolidae</taxon>
        <taxon>Thelohanellus</taxon>
    </lineage>
</organism>
<reference evidence="3 4" key="1">
    <citation type="journal article" date="2014" name="Genome Biol. Evol.">
        <title>The genome of the myxosporean Thelohanellus kitauei shows adaptations to nutrient acquisition within its fish host.</title>
        <authorList>
            <person name="Yang Y."/>
            <person name="Xiong J."/>
            <person name="Zhou Z."/>
            <person name="Huo F."/>
            <person name="Miao W."/>
            <person name="Ran C."/>
            <person name="Liu Y."/>
            <person name="Zhang J."/>
            <person name="Feng J."/>
            <person name="Wang M."/>
            <person name="Wang M."/>
            <person name="Wang L."/>
            <person name="Yao B."/>
        </authorList>
    </citation>
    <scope>NUCLEOTIDE SEQUENCE [LARGE SCALE GENOMIC DNA]</scope>
    <source>
        <strain evidence="3">Wuqing</strain>
    </source>
</reference>
<keyword evidence="4" id="KW-1185">Reference proteome</keyword>
<keyword evidence="1" id="KW-0862">Zinc</keyword>
<dbReference type="GO" id="GO:0008270">
    <property type="term" value="F:zinc ion binding"/>
    <property type="evidence" value="ECO:0007669"/>
    <property type="project" value="UniProtKB-KW"/>
</dbReference>
<proteinExistence type="predicted"/>
<dbReference type="EMBL" id="JWZT01001671">
    <property type="protein sequence ID" value="KII71681.1"/>
    <property type="molecule type" value="Genomic_DNA"/>
</dbReference>
<protein>
    <recommendedName>
        <fullName evidence="2">CCHC-type domain-containing protein</fullName>
    </recommendedName>
</protein>
<evidence type="ECO:0000259" key="2">
    <source>
        <dbReference type="PROSITE" id="PS50158"/>
    </source>
</evidence>
<comment type="caution">
    <text evidence="3">The sequence shown here is derived from an EMBL/GenBank/DDBJ whole genome shotgun (WGS) entry which is preliminary data.</text>
</comment>
<keyword evidence="1" id="KW-0863">Zinc-finger</keyword>
<dbReference type="InterPro" id="IPR001878">
    <property type="entry name" value="Znf_CCHC"/>
</dbReference>
<dbReference type="PROSITE" id="PS50158">
    <property type="entry name" value="ZF_CCHC"/>
    <property type="match status" value="1"/>
</dbReference>